<dbReference type="PANTHER" id="PTHR46401">
    <property type="entry name" value="GLYCOSYLTRANSFERASE WBBK-RELATED"/>
    <property type="match status" value="1"/>
</dbReference>
<accession>A0A1F5ZKD9</accession>
<protein>
    <recommendedName>
        <fullName evidence="6">Glycosyl transferase family 1 domain-containing protein</fullName>
    </recommendedName>
</protein>
<evidence type="ECO:0000259" key="2">
    <source>
        <dbReference type="Pfam" id="PF00534"/>
    </source>
</evidence>
<gene>
    <name evidence="4" type="ORF">A3D77_07290</name>
</gene>
<feature type="domain" description="Glycosyltransferase subfamily 4-like N-terminal" evidence="3">
    <location>
        <begin position="54"/>
        <end position="149"/>
    </location>
</feature>
<comment type="caution">
    <text evidence="4">The sequence shown here is derived from an EMBL/GenBank/DDBJ whole genome shotgun (WGS) entry which is preliminary data.</text>
</comment>
<dbReference type="Pfam" id="PF13439">
    <property type="entry name" value="Glyco_transf_4"/>
    <property type="match status" value="1"/>
</dbReference>
<dbReference type="SUPFAM" id="SSF53756">
    <property type="entry name" value="UDP-Glycosyltransferase/glycogen phosphorylase"/>
    <property type="match status" value="1"/>
</dbReference>
<reference evidence="4 5" key="1">
    <citation type="journal article" date="2016" name="Nat. Commun.">
        <title>Thousands of microbial genomes shed light on interconnected biogeochemical processes in an aquifer system.</title>
        <authorList>
            <person name="Anantharaman K."/>
            <person name="Brown C.T."/>
            <person name="Hug L.A."/>
            <person name="Sharon I."/>
            <person name="Castelle C.J."/>
            <person name="Probst A.J."/>
            <person name="Thomas B.C."/>
            <person name="Singh A."/>
            <person name="Wilkins M.J."/>
            <person name="Karaoz U."/>
            <person name="Brodie E.L."/>
            <person name="Williams K.H."/>
            <person name="Hubbard S.S."/>
            <person name="Banfield J.F."/>
        </authorList>
    </citation>
    <scope>NUCLEOTIDE SEQUENCE [LARGE SCALE GENOMIC DNA]</scope>
</reference>
<dbReference type="Pfam" id="PF00534">
    <property type="entry name" value="Glycos_transf_1"/>
    <property type="match status" value="1"/>
</dbReference>
<dbReference type="CDD" id="cd03809">
    <property type="entry name" value="GT4_MtfB-like"/>
    <property type="match status" value="1"/>
</dbReference>
<name>A0A1F5ZKD9_9BACT</name>
<dbReference type="Gene3D" id="3.40.50.2000">
    <property type="entry name" value="Glycogen Phosphorylase B"/>
    <property type="match status" value="2"/>
</dbReference>
<evidence type="ECO:0000313" key="4">
    <source>
        <dbReference type="EMBL" id="OGG12833.1"/>
    </source>
</evidence>
<dbReference type="STRING" id="1798382.A3D77_07290"/>
<dbReference type="InterPro" id="IPR001296">
    <property type="entry name" value="Glyco_trans_1"/>
</dbReference>
<evidence type="ECO:0000256" key="1">
    <source>
        <dbReference type="ARBA" id="ARBA00022679"/>
    </source>
</evidence>
<dbReference type="AlphaFoldDB" id="A0A1F5ZKD9"/>
<feature type="domain" description="Glycosyl transferase family 1" evidence="2">
    <location>
        <begin position="172"/>
        <end position="327"/>
    </location>
</feature>
<evidence type="ECO:0000259" key="3">
    <source>
        <dbReference type="Pfam" id="PF13439"/>
    </source>
</evidence>
<sequence>MTNEVNKIISVGFVKPPILGHKKRGIGIFGQNLMQALSKSKNIRIEEITVDDNKNQFDIIHYPYFDPFFLTLPFKSPVPTVVTIHDLIPLRLKKYYPAGIKGKIKWEIQKRVIRTASHICTDSFSSKEDIKKYLAICDERISVVYGGVDEVYYLPISQKIMDETAKKYNIIEKFILYVGDINYNKNIPGLLTAFSQIIQKENIDLILVGPAFTQKTVELDEIKQKIKDLSLGEKVKLVNYVSNMELRSLYKLASLYVQSSFAEGFGLSVLEAMASGCPVVSSRETSLKEICADVVVPINPYDETNISEGIIKALKDETLRNKNIQKGIAQAKKFTWEDAALKTEEIYLRVLAQYEKQE</sequence>
<keyword evidence="1" id="KW-0808">Transferase</keyword>
<organism evidence="4 5">
    <name type="scientific">Candidatus Gottesmanbacteria bacterium RIFCSPHIGHO2_02_FULL_39_11</name>
    <dbReference type="NCBI Taxonomy" id="1798382"/>
    <lineage>
        <taxon>Bacteria</taxon>
        <taxon>Candidatus Gottesmaniibacteriota</taxon>
    </lineage>
</organism>
<proteinExistence type="predicted"/>
<dbReference type="PANTHER" id="PTHR46401:SF2">
    <property type="entry name" value="GLYCOSYLTRANSFERASE WBBK-RELATED"/>
    <property type="match status" value="1"/>
</dbReference>
<evidence type="ECO:0000313" key="5">
    <source>
        <dbReference type="Proteomes" id="UP000176923"/>
    </source>
</evidence>
<evidence type="ECO:0008006" key="6">
    <source>
        <dbReference type="Google" id="ProtNLM"/>
    </source>
</evidence>
<dbReference type="InterPro" id="IPR028098">
    <property type="entry name" value="Glyco_trans_4-like_N"/>
</dbReference>
<dbReference type="EMBL" id="MFJL01000041">
    <property type="protein sequence ID" value="OGG12833.1"/>
    <property type="molecule type" value="Genomic_DNA"/>
</dbReference>
<dbReference type="Proteomes" id="UP000176923">
    <property type="component" value="Unassembled WGS sequence"/>
</dbReference>
<dbReference type="GO" id="GO:0016757">
    <property type="term" value="F:glycosyltransferase activity"/>
    <property type="evidence" value="ECO:0007669"/>
    <property type="project" value="InterPro"/>
</dbReference>